<dbReference type="RefSeq" id="WP_188387368.1">
    <property type="nucleotide sequence ID" value="NZ_BMFK01000001.1"/>
</dbReference>
<sequence length="101" mass="11222">MEIGALATGIMLSGGTGAVSANTEGVDNTKQVAPLAYYYNYEYGFPYEDVDGQNSYRTTSFYRHDGIFANSFYSEGKTWYLKGISQYNQDSSAYGHYEASK</sequence>
<protein>
    <recommendedName>
        <fullName evidence="1">LCI fold domain-containing protein</fullName>
    </recommendedName>
</protein>
<reference evidence="2" key="2">
    <citation type="submission" date="2020-09" db="EMBL/GenBank/DDBJ databases">
        <authorList>
            <person name="Sun Q."/>
            <person name="Zhou Y."/>
        </authorList>
    </citation>
    <scope>NUCLEOTIDE SEQUENCE</scope>
    <source>
        <strain evidence="2">CGMCC 1.12698</strain>
    </source>
</reference>
<evidence type="ECO:0000259" key="1">
    <source>
        <dbReference type="Pfam" id="PF12197"/>
    </source>
</evidence>
<name>A0A917AMZ4_9BACI</name>
<evidence type="ECO:0000313" key="2">
    <source>
        <dbReference type="EMBL" id="GGE62287.1"/>
    </source>
</evidence>
<reference evidence="2" key="1">
    <citation type="journal article" date="2014" name="Int. J. Syst. Evol. Microbiol.">
        <title>Complete genome sequence of Corynebacterium casei LMG S-19264T (=DSM 44701T), isolated from a smear-ripened cheese.</title>
        <authorList>
            <consortium name="US DOE Joint Genome Institute (JGI-PGF)"/>
            <person name="Walter F."/>
            <person name="Albersmeier A."/>
            <person name="Kalinowski J."/>
            <person name="Ruckert C."/>
        </authorList>
    </citation>
    <scope>NUCLEOTIDE SEQUENCE</scope>
    <source>
        <strain evidence="2">CGMCC 1.12698</strain>
    </source>
</reference>
<comment type="caution">
    <text evidence="2">The sequence shown here is derived from an EMBL/GenBank/DDBJ whole genome shotgun (WGS) entry which is preliminary data.</text>
</comment>
<dbReference type="Pfam" id="PF12197">
    <property type="entry name" value="lci"/>
    <property type="match status" value="1"/>
</dbReference>
<dbReference type="InterPro" id="IPR020976">
    <property type="entry name" value="Antimicrobial_lci"/>
</dbReference>
<dbReference type="Proteomes" id="UP000605259">
    <property type="component" value="Unassembled WGS sequence"/>
</dbReference>
<keyword evidence="3" id="KW-1185">Reference proteome</keyword>
<feature type="domain" description="LCI fold" evidence="1">
    <location>
        <begin position="65"/>
        <end position="99"/>
    </location>
</feature>
<proteinExistence type="predicted"/>
<gene>
    <name evidence="2" type="ORF">GCM10007140_10700</name>
</gene>
<organism evidence="2 3">
    <name type="scientific">Priestia taiwanensis</name>
    <dbReference type="NCBI Taxonomy" id="1347902"/>
    <lineage>
        <taxon>Bacteria</taxon>
        <taxon>Bacillati</taxon>
        <taxon>Bacillota</taxon>
        <taxon>Bacilli</taxon>
        <taxon>Bacillales</taxon>
        <taxon>Bacillaceae</taxon>
        <taxon>Priestia</taxon>
    </lineage>
</organism>
<evidence type="ECO:0000313" key="3">
    <source>
        <dbReference type="Proteomes" id="UP000605259"/>
    </source>
</evidence>
<accession>A0A917AMZ4</accession>
<dbReference type="EMBL" id="BMFK01000001">
    <property type="protein sequence ID" value="GGE62287.1"/>
    <property type="molecule type" value="Genomic_DNA"/>
</dbReference>
<dbReference type="AlphaFoldDB" id="A0A917AMZ4"/>